<keyword evidence="6" id="KW-1185">Reference proteome</keyword>
<dbReference type="PRINTS" id="PR00778">
    <property type="entry name" value="HTHARSR"/>
</dbReference>
<dbReference type="GO" id="GO:0003677">
    <property type="term" value="F:DNA binding"/>
    <property type="evidence" value="ECO:0007669"/>
    <property type="project" value="UniProtKB-KW"/>
</dbReference>
<evidence type="ECO:0000256" key="3">
    <source>
        <dbReference type="ARBA" id="ARBA00023163"/>
    </source>
</evidence>
<dbReference type="CDD" id="cd00090">
    <property type="entry name" value="HTH_ARSR"/>
    <property type="match status" value="1"/>
</dbReference>
<dbReference type="GO" id="GO:0003700">
    <property type="term" value="F:DNA-binding transcription factor activity"/>
    <property type="evidence" value="ECO:0007669"/>
    <property type="project" value="InterPro"/>
</dbReference>
<protein>
    <submittedName>
        <fullName evidence="5">Transcriptional regulator</fullName>
    </submittedName>
</protein>
<accession>A0A1X9N716</accession>
<keyword evidence="2" id="KW-0238">DNA-binding</keyword>
<evidence type="ECO:0000256" key="1">
    <source>
        <dbReference type="ARBA" id="ARBA00023015"/>
    </source>
</evidence>
<feature type="domain" description="HTH arsR-type" evidence="4">
    <location>
        <begin position="1"/>
        <end position="95"/>
    </location>
</feature>
<dbReference type="STRING" id="716816.BST96_01780"/>
<name>A0A1X9N716_9GAMM</name>
<dbReference type="PROSITE" id="PS50987">
    <property type="entry name" value="HTH_ARSR_2"/>
    <property type="match status" value="1"/>
</dbReference>
<dbReference type="InterPro" id="IPR011991">
    <property type="entry name" value="ArsR-like_HTH"/>
</dbReference>
<proteinExistence type="predicted"/>
<dbReference type="InterPro" id="IPR036390">
    <property type="entry name" value="WH_DNA-bd_sf"/>
</dbReference>
<dbReference type="SMART" id="SM00418">
    <property type="entry name" value="HTH_ARSR"/>
    <property type="match status" value="1"/>
</dbReference>
<dbReference type="OrthoDB" id="5297460at2"/>
<evidence type="ECO:0000313" key="5">
    <source>
        <dbReference type="EMBL" id="ARN72944.1"/>
    </source>
</evidence>
<dbReference type="Pfam" id="PF12840">
    <property type="entry name" value="HTH_20"/>
    <property type="match status" value="1"/>
</dbReference>
<dbReference type="KEGG" id="osg:BST96_01780"/>
<keyword evidence="3" id="KW-0804">Transcription</keyword>
<dbReference type="Gene3D" id="1.10.10.10">
    <property type="entry name" value="Winged helix-like DNA-binding domain superfamily/Winged helix DNA-binding domain"/>
    <property type="match status" value="1"/>
</dbReference>
<dbReference type="RefSeq" id="WP_085757037.1">
    <property type="nucleotide sequence ID" value="NZ_CP019343.1"/>
</dbReference>
<dbReference type="InterPro" id="IPR051011">
    <property type="entry name" value="Metal_resp_trans_reg"/>
</dbReference>
<dbReference type="NCBIfam" id="NF033788">
    <property type="entry name" value="HTH_metalloreg"/>
    <property type="match status" value="1"/>
</dbReference>
<dbReference type="Proteomes" id="UP000193450">
    <property type="component" value="Chromosome"/>
</dbReference>
<dbReference type="InterPro" id="IPR036388">
    <property type="entry name" value="WH-like_DNA-bd_sf"/>
</dbReference>
<dbReference type="PANTHER" id="PTHR43132">
    <property type="entry name" value="ARSENICAL RESISTANCE OPERON REPRESSOR ARSR-RELATED"/>
    <property type="match status" value="1"/>
</dbReference>
<dbReference type="InterPro" id="IPR001845">
    <property type="entry name" value="HTH_ArsR_DNA-bd_dom"/>
</dbReference>
<organism evidence="5 6">
    <name type="scientific">Oceanicoccus sagamiensis</name>
    <dbReference type="NCBI Taxonomy" id="716816"/>
    <lineage>
        <taxon>Bacteria</taxon>
        <taxon>Pseudomonadati</taxon>
        <taxon>Pseudomonadota</taxon>
        <taxon>Gammaproteobacteria</taxon>
        <taxon>Cellvibrionales</taxon>
        <taxon>Spongiibacteraceae</taxon>
        <taxon>Oceanicoccus</taxon>
    </lineage>
</organism>
<evidence type="ECO:0000256" key="2">
    <source>
        <dbReference type="ARBA" id="ARBA00023125"/>
    </source>
</evidence>
<dbReference type="AlphaFoldDB" id="A0A1X9N716"/>
<evidence type="ECO:0000259" key="4">
    <source>
        <dbReference type="PROSITE" id="PS50987"/>
    </source>
</evidence>
<dbReference type="EMBL" id="CP019343">
    <property type="protein sequence ID" value="ARN72944.1"/>
    <property type="molecule type" value="Genomic_DNA"/>
</dbReference>
<dbReference type="PANTHER" id="PTHR43132:SF2">
    <property type="entry name" value="ARSENICAL RESISTANCE OPERON REPRESSOR ARSR-RELATED"/>
    <property type="match status" value="1"/>
</dbReference>
<keyword evidence="1" id="KW-0805">Transcription regulation</keyword>
<gene>
    <name evidence="5" type="ORF">BST96_01780</name>
</gene>
<sequence length="96" mass="10433">MDIETVAKALKELGHPTRLAVYRQLVRAGSQGIAVGEVQQVLDIPGSTLSHHLKGLEAAGLISQRREGRTLFCVAQYKQLDSVIGFLKEQCCADEA</sequence>
<dbReference type="SUPFAM" id="SSF46785">
    <property type="entry name" value="Winged helix' DNA-binding domain"/>
    <property type="match status" value="1"/>
</dbReference>
<evidence type="ECO:0000313" key="6">
    <source>
        <dbReference type="Proteomes" id="UP000193450"/>
    </source>
</evidence>
<reference evidence="5 6" key="1">
    <citation type="submission" date="2016-11" db="EMBL/GenBank/DDBJ databases">
        <title>Trade-off between light-utilization and light-protection in marine flavobacteria.</title>
        <authorList>
            <person name="Kumagai Y."/>
        </authorList>
    </citation>
    <scope>NUCLEOTIDE SEQUENCE [LARGE SCALE GENOMIC DNA]</scope>
    <source>
        <strain evidence="5 6">NBRC 107125</strain>
    </source>
</reference>